<dbReference type="Pfam" id="PF00027">
    <property type="entry name" value="cNMP_binding"/>
    <property type="match status" value="1"/>
</dbReference>
<evidence type="ECO:0000256" key="3">
    <source>
        <dbReference type="ARBA" id="ARBA00023163"/>
    </source>
</evidence>
<evidence type="ECO:0000259" key="5">
    <source>
        <dbReference type="PROSITE" id="PS51063"/>
    </source>
</evidence>
<dbReference type="InterPro" id="IPR014710">
    <property type="entry name" value="RmlC-like_jellyroll"/>
</dbReference>
<dbReference type="InterPro" id="IPR050397">
    <property type="entry name" value="Env_Response_Regulators"/>
</dbReference>
<keyword evidence="3" id="KW-0804">Transcription</keyword>
<dbReference type="InterPro" id="IPR012318">
    <property type="entry name" value="HTH_CRP"/>
</dbReference>
<dbReference type="AlphaFoldDB" id="A0A4Q1JME2"/>
<dbReference type="InterPro" id="IPR018490">
    <property type="entry name" value="cNMP-bd_dom_sf"/>
</dbReference>
<dbReference type="EMBL" id="SAXA01000005">
    <property type="protein sequence ID" value="RXQ95718.1"/>
    <property type="molecule type" value="Genomic_DNA"/>
</dbReference>
<dbReference type="GO" id="GO:0003677">
    <property type="term" value="F:DNA binding"/>
    <property type="evidence" value="ECO:0007669"/>
    <property type="project" value="UniProtKB-KW"/>
</dbReference>
<sequence length="198" mass="23038">MINHELLLEYGGEVKTYESGERILNEGERAEYFYQVVTGQVKMNNFNEDGKEYIQGLFSAGKSFGEPPLFGNFKCPANAEAISKVEIIRLKRDDFFQLLKENPDVHLEVTTILAERLHYKAIMVSEISSNEPEHRILRLLDYLKEQFAPYKQAFSYEVKLTRQQIGDLTGLRVETVIRTIKTLEIKGEVEIRKRKVYR</sequence>
<evidence type="ECO:0000313" key="6">
    <source>
        <dbReference type="EMBL" id="RXQ95718.1"/>
    </source>
</evidence>
<evidence type="ECO:0000259" key="4">
    <source>
        <dbReference type="PROSITE" id="PS50042"/>
    </source>
</evidence>
<name>A0A4Q1JME2_9BACT</name>
<evidence type="ECO:0000256" key="1">
    <source>
        <dbReference type="ARBA" id="ARBA00023015"/>
    </source>
</evidence>
<gene>
    <name evidence="6" type="ORF">EO244_07600</name>
</gene>
<keyword evidence="1" id="KW-0805">Transcription regulation</keyword>
<dbReference type="GO" id="GO:0005829">
    <property type="term" value="C:cytosol"/>
    <property type="evidence" value="ECO:0007669"/>
    <property type="project" value="TreeGrafter"/>
</dbReference>
<dbReference type="PROSITE" id="PS50042">
    <property type="entry name" value="CNMP_BINDING_3"/>
    <property type="match status" value="1"/>
</dbReference>
<keyword evidence="7" id="KW-1185">Reference proteome</keyword>
<dbReference type="PANTHER" id="PTHR24567:SF26">
    <property type="entry name" value="REGULATORY PROTEIN YEIL"/>
    <property type="match status" value="1"/>
</dbReference>
<dbReference type="InterPro" id="IPR000595">
    <property type="entry name" value="cNMP-bd_dom"/>
</dbReference>
<keyword evidence="2" id="KW-0238">DNA-binding</keyword>
<organism evidence="6 7">
    <name type="scientific">Ancylomarina salipaludis</name>
    <dbReference type="NCBI Taxonomy" id="2501299"/>
    <lineage>
        <taxon>Bacteria</taxon>
        <taxon>Pseudomonadati</taxon>
        <taxon>Bacteroidota</taxon>
        <taxon>Bacteroidia</taxon>
        <taxon>Marinilabiliales</taxon>
        <taxon>Marinifilaceae</taxon>
        <taxon>Ancylomarina</taxon>
    </lineage>
</organism>
<protein>
    <submittedName>
        <fullName evidence="6">Crp/Fnr family transcriptional regulator</fullName>
    </submittedName>
</protein>
<feature type="domain" description="Cyclic nucleotide-binding" evidence="4">
    <location>
        <begin position="15"/>
        <end position="116"/>
    </location>
</feature>
<dbReference type="InterPro" id="IPR036390">
    <property type="entry name" value="WH_DNA-bd_sf"/>
</dbReference>
<dbReference type="CDD" id="cd00038">
    <property type="entry name" value="CAP_ED"/>
    <property type="match status" value="1"/>
</dbReference>
<dbReference type="PANTHER" id="PTHR24567">
    <property type="entry name" value="CRP FAMILY TRANSCRIPTIONAL REGULATORY PROTEIN"/>
    <property type="match status" value="1"/>
</dbReference>
<dbReference type="SUPFAM" id="SSF46785">
    <property type="entry name" value="Winged helix' DNA-binding domain"/>
    <property type="match status" value="1"/>
</dbReference>
<comment type="caution">
    <text evidence="6">The sequence shown here is derived from an EMBL/GenBank/DDBJ whole genome shotgun (WGS) entry which is preliminary data.</text>
</comment>
<dbReference type="Gene3D" id="2.60.120.10">
    <property type="entry name" value="Jelly Rolls"/>
    <property type="match status" value="1"/>
</dbReference>
<dbReference type="Proteomes" id="UP000289703">
    <property type="component" value="Unassembled WGS sequence"/>
</dbReference>
<dbReference type="RefSeq" id="WP_129254057.1">
    <property type="nucleotide sequence ID" value="NZ_SAXA01000005.1"/>
</dbReference>
<evidence type="ECO:0000313" key="7">
    <source>
        <dbReference type="Proteomes" id="UP000289703"/>
    </source>
</evidence>
<evidence type="ECO:0000256" key="2">
    <source>
        <dbReference type="ARBA" id="ARBA00023125"/>
    </source>
</evidence>
<feature type="domain" description="HTH crp-type" evidence="5">
    <location>
        <begin position="130"/>
        <end position="198"/>
    </location>
</feature>
<dbReference type="PRINTS" id="PR00034">
    <property type="entry name" value="HTHCRP"/>
</dbReference>
<dbReference type="SMART" id="SM00100">
    <property type="entry name" value="cNMP"/>
    <property type="match status" value="1"/>
</dbReference>
<reference evidence="6 7" key="1">
    <citation type="submission" date="2019-01" db="EMBL/GenBank/DDBJ databases">
        <title>Ancylomarina salipaludis sp. nov., isolated from a salt marsh.</title>
        <authorList>
            <person name="Yoon J.-H."/>
        </authorList>
    </citation>
    <scope>NUCLEOTIDE SEQUENCE [LARGE SCALE GENOMIC DNA]</scope>
    <source>
        <strain evidence="6 7">SHSM-M15</strain>
    </source>
</reference>
<dbReference type="GO" id="GO:0003700">
    <property type="term" value="F:DNA-binding transcription factor activity"/>
    <property type="evidence" value="ECO:0007669"/>
    <property type="project" value="TreeGrafter"/>
</dbReference>
<dbReference type="Pfam" id="PF13545">
    <property type="entry name" value="HTH_Crp_2"/>
    <property type="match status" value="1"/>
</dbReference>
<dbReference type="PROSITE" id="PS51063">
    <property type="entry name" value="HTH_CRP_2"/>
    <property type="match status" value="1"/>
</dbReference>
<dbReference type="OrthoDB" id="667966at2"/>
<proteinExistence type="predicted"/>
<accession>A0A4Q1JME2</accession>
<dbReference type="SUPFAM" id="SSF51206">
    <property type="entry name" value="cAMP-binding domain-like"/>
    <property type="match status" value="1"/>
</dbReference>